<keyword evidence="8" id="KW-0479">Metal-binding</keyword>
<dbReference type="InterPro" id="IPR017782">
    <property type="entry name" value="Hydroxyacylglutathione_Hdrlase"/>
</dbReference>
<accession>A0A1Y1HQF8</accession>
<dbReference type="EC" id="3.1.2.6" evidence="7"/>
<keyword evidence="10" id="KW-0862">Zinc</keyword>
<sequence length="262" mass="28235">MRIVTVPQLEDNYGYLIIDDATKEAAAVDPVEPSKVTGAASREGVSITTVLTTHHHWDHAGGNEEMVKRIPGIKVVGGAHDRVAACTHPVEEGDEVSVGKGVKVRALFTPCHTKGHISYYATGSSDEAPAVFTGDTLFIGGCGRFFEGTPEQMHRSLLGVLGRLDPATRVYCGHEYTDKNLEFAASVEPNNEALKQKAAWVKESRAQGLPTVPSTIGDELAFNPFMRVELDALKAATGETDPVAVMAKVRMMKDSYGKRGKI</sequence>
<dbReference type="STRING" id="105231.A0A1Y1HQF8"/>
<evidence type="ECO:0000259" key="12">
    <source>
        <dbReference type="SMART" id="SM00849"/>
    </source>
</evidence>
<evidence type="ECO:0000256" key="2">
    <source>
        <dbReference type="ARBA" id="ARBA00001947"/>
    </source>
</evidence>
<dbReference type="InterPro" id="IPR032282">
    <property type="entry name" value="HAGH_C"/>
</dbReference>
<evidence type="ECO:0000256" key="10">
    <source>
        <dbReference type="ARBA" id="ARBA00022833"/>
    </source>
</evidence>
<reference evidence="13 14" key="1">
    <citation type="journal article" date="2014" name="Nat. Commun.">
        <title>Klebsormidium flaccidum genome reveals primary factors for plant terrestrial adaptation.</title>
        <authorList>
            <person name="Hori K."/>
            <person name="Maruyama F."/>
            <person name="Fujisawa T."/>
            <person name="Togashi T."/>
            <person name="Yamamoto N."/>
            <person name="Seo M."/>
            <person name="Sato S."/>
            <person name="Yamada T."/>
            <person name="Mori H."/>
            <person name="Tajima N."/>
            <person name="Moriyama T."/>
            <person name="Ikeuchi M."/>
            <person name="Watanabe M."/>
            <person name="Wada H."/>
            <person name="Kobayashi K."/>
            <person name="Saito M."/>
            <person name="Masuda T."/>
            <person name="Sasaki-Sekimoto Y."/>
            <person name="Mashiguchi K."/>
            <person name="Awai K."/>
            <person name="Shimojima M."/>
            <person name="Masuda S."/>
            <person name="Iwai M."/>
            <person name="Nobusawa T."/>
            <person name="Narise T."/>
            <person name="Kondo S."/>
            <person name="Saito H."/>
            <person name="Sato R."/>
            <person name="Murakawa M."/>
            <person name="Ihara Y."/>
            <person name="Oshima-Yamada Y."/>
            <person name="Ohtaka K."/>
            <person name="Satoh M."/>
            <person name="Sonobe K."/>
            <person name="Ishii M."/>
            <person name="Ohtani R."/>
            <person name="Kanamori-Sato M."/>
            <person name="Honoki R."/>
            <person name="Miyazaki D."/>
            <person name="Mochizuki H."/>
            <person name="Umetsu J."/>
            <person name="Higashi K."/>
            <person name="Shibata D."/>
            <person name="Kamiya Y."/>
            <person name="Sato N."/>
            <person name="Nakamura Y."/>
            <person name="Tabata S."/>
            <person name="Ida S."/>
            <person name="Kurokawa K."/>
            <person name="Ohta H."/>
        </authorList>
    </citation>
    <scope>NUCLEOTIDE SEQUENCE [LARGE SCALE GENOMIC DNA]</scope>
    <source>
        <strain evidence="13 14">NIES-2285</strain>
    </source>
</reference>
<dbReference type="PANTHER" id="PTHR11935:SF94">
    <property type="entry name" value="TENZING NORGAY, ISOFORM C"/>
    <property type="match status" value="1"/>
</dbReference>
<evidence type="ECO:0000313" key="13">
    <source>
        <dbReference type="EMBL" id="GAQ80874.1"/>
    </source>
</evidence>
<comment type="cofactor">
    <cofactor evidence="3">
        <name>Fe(2+)</name>
        <dbReference type="ChEBI" id="CHEBI:29033"/>
    </cofactor>
</comment>
<dbReference type="InterPro" id="IPR001279">
    <property type="entry name" value="Metallo-B-lactamas"/>
</dbReference>
<comment type="cofactor">
    <cofactor evidence="4">
        <name>Fe(3+)</name>
        <dbReference type="ChEBI" id="CHEBI:29034"/>
    </cofactor>
</comment>
<dbReference type="SUPFAM" id="SSF56281">
    <property type="entry name" value="Metallo-hydrolase/oxidoreductase"/>
    <property type="match status" value="1"/>
</dbReference>
<dbReference type="OrthoDB" id="515692at2759"/>
<dbReference type="SMART" id="SM00849">
    <property type="entry name" value="Lactamase_B"/>
    <property type="match status" value="1"/>
</dbReference>
<feature type="domain" description="Metallo-beta-lactamase" evidence="12">
    <location>
        <begin position="11"/>
        <end position="174"/>
    </location>
</feature>
<dbReference type="FunFam" id="3.60.15.10:FF:000019">
    <property type="entry name" value="Hydroxyacylglutathione hydrolase, mitochondrial"/>
    <property type="match status" value="1"/>
</dbReference>
<dbReference type="PIRSF" id="PIRSF005457">
    <property type="entry name" value="Glx"/>
    <property type="match status" value="1"/>
</dbReference>
<evidence type="ECO:0000256" key="8">
    <source>
        <dbReference type="ARBA" id="ARBA00022723"/>
    </source>
</evidence>
<dbReference type="Proteomes" id="UP000054558">
    <property type="component" value="Unassembled WGS sequence"/>
</dbReference>
<comment type="similarity">
    <text evidence="6">Belongs to the metallo-beta-lactamase superfamily. Glyoxalase II family.</text>
</comment>
<dbReference type="HAMAP" id="MF_01374">
    <property type="entry name" value="Glyoxalase_2"/>
    <property type="match status" value="1"/>
</dbReference>
<comment type="catalytic activity">
    <reaction evidence="1">
        <text>an S-(2-hydroxyacyl)glutathione + H2O = a 2-hydroxy carboxylate + glutathione + H(+)</text>
        <dbReference type="Rhea" id="RHEA:21864"/>
        <dbReference type="ChEBI" id="CHEBI:15377"/>
        <dbReference type="ChEBI" id="CHEBI:15378"/>
        <dbReference type="ChEBI" id="CHEBI:57925"/>
        <dbReference type="ChEBI" id="CHEBI:58896"/>
        <dbReference type="ChEBI" id="CHEBI:71261"/>
        <dbReference type="EC" id="3.1.2.6"/>
    </reaction>
</comment>
<evidence type="ECO:0000256" key="5">
    <source>
        <dbReference type="ARBA" id="ARBA00004963"/>
    </source>
</evidence>
<dbReference type="InterPro" id="IPR036866">
    <property type="entry name" value="RibonucZ/Hydroxyglut_hydro"/>
</dbReference>
<dbReference type="EMBL" id="DF237014">
    <property type="protein sequence ID" value="GAQ80874.1"/>
    <property type="molecule type" value="Genomic_DNA"/>
</dbReference>
<evidence type="ECO:0000313" key="14">
    <source>
        <dbReference type="Proteomes" id="UP000054558"/>
    </source>
</evidence>
<dbReference type="PANTHER" id="PTHR11935">
    <property type="entry name" value="BETA LACTAMASE DOMAIN"/>
    <property type="match status" value="1"/>
</dbReference>
<dbReference type="NCBIfam" id="TIGR03413">
    <property type="entry name" value="GSH_gloB"/>
    <property type="match status" value="1"/>
</dbReference>
<keyword evidence="9" id="KW-0378">Hydrolase</keyword>
<dbReference type="InterPro" id="IPR035680">
    <property type="entry name" value="Clx_II_MBL"/>
</dbReference>
<protein>
    <recommendedName>
        <fullName evidence="7">hydroxyacylglutathione hydrolase</fullName>
        <ecNumber evidence="7">3.1.2.6</ecNumber>
    </recommendedName>
    <alternativeName>
        <fullName evidence="11">Glyoxalase II</fullName>
    </alternativeName>
</protein>
<evidence type="ECO:0000256" key="6">
    <source>
        <dbReference type="ARBA" id="ARBA00006759"/>
    </source>
</evidence>
<dbReference type="AlphaFoldDB" id="A0A1Y1HQF8"/>
<dbReference type="GO" id="GO:0046872">
    <property type="term" value="F:metal ion binding"/>
    <property type="evidence" value="ECO:0007669"/>
    <property type="project" value="UniProtKB-KW"/>
</dbReference>
<evidence type="ECO:0000256" key="3">
    <source>
        <dbReference type="ARBA" id="ARBA00001954"/>
    </source>
</evidence>
<evidence type="ECO:0000256" key="9">
    <source>
        <dbReference type="ARBA" id="ARBA00022801"/>
    </source>
</evidence>
<dbReference type="Gene3D" id="3.60.15.10">
    <property type="entry name" value="Ribonuclease Z/Hydroxyacylglutathione hydrolase-like"/>
    <property type="match status" value="1"/>
</dbReference>
<dbReference type="OMA" id="NYIWLLQ"/>
<evidence type="ECO:0000256" key="11">
    <source>
        <dbReference type="ARBA" id="ARBA00031044"/>
    </source>
</evidence>
<evidence type="ECO:0000256" key="7">
    <source>
        <dbReference type="ARBA" id="ARBA00011917"/>
    </source>
</evidence>
<name>A0A1Y1HQF8_KLENI</name>
<comment type="cofactor">
    <cofactor evidence="2">
        <name>Zn(2+)</name>
        <dbReference type="ChEBI" id="CHEBI:29105"/>
    </cofactor>
</comment>
<keyword evidence="14" id="KW-1185">Reference proteome</keyword>
<dbReference type="Pfam" id="PF00753">
    <property type="entry name" value="Lactamase_B"/>
    <property type="match status" value="1"/>
</dbReference>
<organism evidence="13 14">
    <name type="scientific">Klebsormidium nitens</name>
    <name type="common">Green alga</name>
    <name type="synonym">Ulothrix nitens</name>
    <dbReference type="NCBI Taxonomy" id="105231"/>
    <lineage>
        <taxon>Eukaryota</taxon>
        <taxon>Viridiplantae</taxon>
        <taxon>Streptophyta</taxon>
        <taxon>Klebsormidiophyceae</taxon>
        <taxon>Klebsormidiales</taxon>
        <taxon>Klebsormidiaceae</taxon>
        <taxon>Klebsormidium</taxon>
    </lineage>
</organism>
<dbReference type="GO" id="GO:0019243">
    <property type="term" value="P:methylglyoxal catabolic process to D-lactate via S-lactoyl-glutathione"/>
    <property type="evidence" value="ECO:0007669"/>
    <property type="project" value="InterPro"/>
</dbReference>
<dbReference type="GO" id="GO:0004416">
    <property type="term" value="F:hydroxyacylglutathione hydrolase activity"/>
    <property type="evidence" value="ECO:0000318"/>
    <property type="project" value="GO_Central"/>
</dbReference>
<evidence type="ECO:0000256" key="4">
    <source>
        <dbReference type="ARBA" id="ARBA00001965"/>
    </source>
</evidence>
<dbReference type="CDD" id="cd07723">
    <property type="entry name" value="hydroxyacylglutathione_hydrolase_MBL-fold"/>
    <property type="match status" value="1"/>
</dbReference>
<gene>
    <name evidence="13" type="ORF">KFL_000650070</name>
</gene>
<evidence type="ECO:0000256" key="1">
    <source>
        <dbReference type="ARBA" id="ARBA00001623"/>
    </source>
</evidence>
<dbReference type="Pfam" id="PF16123">
    <property type="entry name" value="HAGH_C"/>
    <property type="match status" value="1"/>
</dbReference>
<comment type="pathway">
    <text evidence="5">Secondary metabolite metabolism; methylglyoxal degradation; (R)-lactate from methylglyoxal: step 2/2.</text>
</comment>
<proteinExistence type="inferred from homology"/>